<keyword evidence="7 15" id="KW-0235">DNA replication</keyword>
<keyword evidence="4 15" id="KW-0963">Cytoplasm</keyword>
<feature type="binding site" evidence="15">
    <location>
        <position position="8"/>
    </location>
    <ligand>
        <name>Mg(2+)</name>
        <dbReference type="ChEBI" id="CHEBI:18420"/>
    </ligand>
</feature>
<evidence type="ECO:0000256" key="9">
    <source>
        <dbReference type="ARBA" id="ARBA00022763"/>
    </source>
</evidence>
<evidence type="ECO:0000256" key="8">
    <source>
        <dbReference type="ARBA" id="ARBA00022723"/>
    </source>
</evidence>
<comment type="function">
    <text evidence="15">Poorly processive, error-prone DNA polymerase involved in untargeted mutagenesis. Copies undamaged DNA at stalled replication forks, which arise in vivo from mismatched or misaligned primer ends. These misaligned primers can be extended by PolIV. Exhibits no 3'-5' exonuclease (proofreading) activity. May be involved in translesional synthesis, in conjunction with the beta clamp from PolIII.</text>
</comment>
<evidence type="ECO:0000256" key="11">
    <source>
        <dbReference type="ARBA" id="ARBA00022932"/>
    </source>
</evidence>
<evidence type="ECO:0000256" key="14">
    <source>
        <dbReference type="ARBA" id="ARBA00049244"/>
    </source>
</evidence>
<keyword evidence="9 15" id="KW-0227">DNA damage</keyword>
<dbReference type="Pfam" id="PF21999">
    <property type="entry name" value="IMS_HHH_1"/>
    <property type="match status" value="1"/>
</dbReference>
<evidence type="ECO:0000313" key="17">
    <source>
        <dbReference type="EMBL" id="OGE65849.1"/>
    </source>
</evidence>
<evidence type="ECO:0000256" key="13">
    <source>
        <dbReference type="ARBA" id="ARBA00023204"/>
    </source>
</evidence>
<dbReference type="InterPro" id="IPR036775">
    <property type="entry name" value="DNA_pol_Y-fam_lit_finger_sf"/>
</dbReference>
<dbReference type="EMBL" id="MFDO01000004">
    <property type="protein sequence ID" value="OGE65849.1"/>
    <property type="molecule type" value="Genomic_DNA"/>
</dbReference>
<protein>
    <recommendedName>
        <fullName evidence="15">DNA polymerase IV</fullName>
        <shortName evidence="15">Pol IV</shortName>
        <ecNumber evidence="15">2.7.7.7</ecNumber>
    </recommendedName>
</protein>
<evidence type="ECO:0000256" key="5">
    <source>
        <dbReference type="ARBA" id="ARBA00022679"/>
    </source>
</evidence>
<evidence type="ECO:0000256" key="6">
    <source>
        <dbReference type="ARBA" id="ARBA00022695"/>
    </source>
</evidence>
<evidence type="ECO:0000256" key="7">
    <source>
        <dbReference type="ARBA" id="ARBA00022705"/>
    </source>
</evidence>
<dbReference type="HAMAP" id="MF_01113">
    <property type="entry name" value="DNApol_IV"/>
    <property type="match status" value="1"/>
</dbReference>
<keyword evidence="13 15" id="KW-0234">DNA repair</keyword>
<dbReference type="InterPro" id="IPR053848">
    <property type="entry name" value="IMS_HHH_1"/>
</dbReference>
<dbReference type="Gene3D" id="1.10.150.20">
    <property type="entry name" value="5' to 3' exonuclease, C-terminal subdomain"/>
    <property type="match status" value="1"/>
</dbReference>
<dbReference type="GO" id="GO:0006261">
    <property type="term" value="P:DNA-templated DNA replication"/>
    <property type="evidence" value="ECO:0007669"/>
    <property type="project" value="UniProtKB-UniRule"/>
</dbReference>
<evidence type="ECO:0000256" key="2">
    <source>
        <dbReference type="ARBA" id="ARBA00010945"/>
    </source>
</evidence>
<dbReference type="PANTHER" id="PTHR11076">
    <property type="entry name" value="DNA REPAIR POLYMERASE UMUC / TRANSFERASE FAMILY MEMBER"/>
    <property type="match status" value="1"/>
</dbReference>
<dbReference type="GO" id="GO:0009432">
    <property type="term" value="P:SOS response"/>
    <property type="evidence" value="ECO:0007669"/>
    <property type="project" value="TreeGrafter"/>
</dbReference>
<dbReference type="GO" id="GO:0005829">
    <property type="term" value="C:cytosol"/>
    <property type="evidence" value="ECO:0007669"/>
    <property type="project" value="TreeGrafter"/>
</dbReference>
<comment type="subcellular location">
    <subcellularLocation>
        <location evidence="1 15">Cytoplasm</location>
    </subcellularLocation>
</comment>
<feature type="domain" description="UmuC" evidence="16">
    <location>
        <begin position="4"/>
        <end position="188"/>
    </location>
</feature>
<dbReference type="InterPro" id="IPR022880">
    <property type="entry name" value="DNApol_IV"/>
</dbReference>
<gene>
    <name evidence="15" type="primary">dinB</name>
    <name evidence="17" type="ORF">A3B49_03260</name>
</gene>
<keyword evidence="3 15" id="KW-0515">Mutator protein</keyword>
<evidence type="ECO:0000256" key="3">
    <source>
        <dbReference type="ARBA" id="ARBA00022457"/>
    </source>
</evidence>
<name>A0A1F5MKL2_9BACT</name>
<dbReference type="InterPro" id="IPR017961">
    <property type="entry name" value="DNA_pol_Y-fam_little_finger"/>
</dbReference>
<dbReference type="SUPFAM" id="SSF56672">
    <property type="entry name" value="DNA/RNA polymerases"/>
    <property type="match status" value="1"/>
</dbReference>
<keyword evidence="8 15" id="KW-0479">Metal-binding</keyword>
<dbReference type="InterPro" id="IPR001126">
    <property type="entry name" value="UmuC"/>
</dbReference>
<comment type="catalytic activity">
    <reaction evidence="14 15">
        <text>DNA(n) + a 2'-deoxyribonucleoside 5'-triphosphate = DNA(n+1) + diphosphate</text>
        <dbReference type="Rhea" id="RHEA:22508"/>
        <dbReference type="Rhea" id="RHEA-COMP:17339"/>
        <dbReference type="Rhea" id="RHEA-COMP:17340"/>
        <dbReference type="ChEBI" id="CHEBI:33019"/>
        <dbReference type="ChEBI" id="CHEBI:61560"/>
        <dbReference type="ChEBI" id="CHEBI:173112"/>
        <dbReference type="EC" id="2.7.7.7"/>
    </reaction>
</comment>
<dbReference type="PANTHER" id="PTHR11076:SF33">
    <property type="entry name" value="DNA POLYMERASE KAPPA"/>
    <property type="match status" value="1"/>
</dbReference>
<organism evidence="17 18">
    <name type="scientific">Candidatus Daviesbacteria bacterium RIFCSPLOWO2_01_FULL_40_24</name>
    <dbReference type="NCBI Taxonomy" id="1797787"/>
    <lineage>
        <taxon>Bacteria</taxon>
        <taxon>Candidatus Daviesiibacteriota</taxon>
    </lineage>
</organism>
<evidence type="ECO:0000256" key="10">
    <source>
        <dbReference type="ARBA" id="ARBA00022842"/>
    </source>
</evidence>
<keyword evidence="6 15" id="KW-0548">Nucleotidyltransferase</keyword>
<evidence type="ECO:0000256" key="1">
    <source>
        <dbReference type="ARBA" id="ARBA00004496"/>
    </source>
</evidence>
<keyword evidence="10 15" id="KW-0460">Magnesium</keyword>
<dbReference type="Pfam" id="PF11799">
    <property type="entry name" value="IMS_C"/>
    <property type="match status" value="1"/>
</dbReference>
<dbReference type="InterPro" id="IPR043502">
    <property type="entry name" value="DNA/RNA_pol_sf"/>
</dbReference>
<dbReference type="PROSITE" id="PS50173">
    <property type="entry name" value="UMUC"/>
    <property type="match status" value="1"/>
</dbReference>
<dbReference type="GO" id="GO:0000287">
    <property type="term" value="F:magnesium ion binding"/>
    <property type="evidence" value="ECO:0007669"/>
    <property type="project" value="UniProtKB-UniRule"/>
</dbReference>
<reference evidence="17 18" key="1">
    <citation type="journal article" date="2016" name="Nat. Commun.">
        <title>Thousands of microbial genomes shed light on interconnected biogeochemical processes in an aquifer system.</title>
        <authorList>
            <person name="Anantharaman K."/>
            <person name="Brown C.T."/>
            <person name="Hug L.A."/>
            <person name="Sharon I."/>
            <person name="Castelle C.J."/>
            <person name="Probst A.J."/>
            <person name="Thomas B.C."/>
            <person name="Singh A."/>
            <person name="Wilkins M.J."/>
            <person name="Karaoz U."/>
            <person name="Brodie E.L."/>
            <person name="Williams K.H."/>
            <person name="Hubbard S.S."/>
            <person name="Banfield J.F."/>
        </authorList>
    </citation>
    <scope>NUCLEOTIDE SEQUENCE [LARGE SCALE GENOMIC DNA]</scope>
</reference>
<sequence>MRIILHIDLNSYFATIEQQANPRLRGKPIGVTGGDRLDRTVLGTASIEAKKLGVKTGMPIWEAKRLCPNLILVRGDSDKYLSTTKQFINILKDYSPDLEIFSIDESFLELPTHNNLQDATRFAVEIKQKIRSRIGEWVTCSIGISYNKLMAKLASDLQKPDGLVAIYDEESACWILDRCKLDDLCGIGYGIKKRLFDLGVADFKRLRLMSKESLLAHFKSYGETLYNMARGIDHTPVLPFYEKDEVKSIGHQYTLNNNTGNLEKIRQLLLKLTELIARRSRAKKLVGKTVSCWFRYADFSGAGMQITIPYTHNGLEVFNGAWTIFNKTWTGRQIRLVAVSLSNLKPQNPHNLTFLEEDLRQERIIKTLDLVNDKYGEFTLKRGYLL</sequence>
<accession>A0A1F5MKL2</accession>
<dbReference type="InterPro" id="IPR050116">
    <property type="entry name" value="DNA_polymerase-Y"/>
</dbReference>
<dbReference type="SUPFAM" id="SSF100879">
    <property type="entry name" value="Lesion bypass DNA polymerase (Y-family), little finger domain"/>
    <property type="match status" value="1"/>
</dbReference>
<proteinExistence type="inferred from homology"/>
<dbReference type="Proteomes" id="UP000178017">
    <property type="component" value="Unassembled WGS sequence"/>
</dbReference>
<dbReference type="Pfam" id="PF00817">
    <property type="entry name" value="IMS"/>
    <property type="match status" value="1"/>
</dbReference>
<dbReference type="GO" id="GO:0003684">
    <property type="term" value="F:damaged DNA binding"/>
    <property type="evidence" value="ECO:0007669"/>
    <property type="project" value="InterPro"/>
</dbReference>
<dbReference type="EC" id="2.7.7.7" evidence="15"/>
<feature type="binding site" evidence="15">
    <location>
        <position position="104"/>
    </location>
    <ligand>
        <name>Mg(2+)</name>
        <dbReference type="ChEBI" id="CHEBI:18420"/>
    </ligand>
</feature>
<dbReference type="AlphaFoldDB" id="A0A1F5MKL2"/>
<dbReference type="GO" id="GO:0006281">
    <property type="term" value="P:DNA repair"/>
    <property type="evidence" value="ECO:0007669"/>
    <property type="project" value="UniProtKB-UniRule"/>
</dbReference>
<evidence type="ECO:0000256" key="15">
    <source>
        <dbReference type="HAMAP-Rule" id="MF_01113"/>
    </source>
</evidence>
<comment type="cofactor">
    <cofactor evidence="15">
        <name>Mg(2+)</name>
        <dbReference type="ChEBI" id="CHEBI:18420"/>
    </cofactor>
    <text evidence="15">Binds 2 magnesium ions per subunit.</text>
</comment>
<comment type="caution">
    <text evidence="17">The sequence shown here is derived from an EMBL/GenBank/DDBJ whole genome shotgun (WGS) entry which is preliminary data.</text>
</comment>
<comment type="similarity">
    <text evidence="2 15">Belongs to the DNA polymerase type-Y family.</text>
</comment>
<keyword evidence="5 15" id="KW-0808">Transferase</keyword>
<evidence type="ECO:0000313" key="18">
    <source>
        <dbReference type="Proteomes" id="UP000178017"/>
    </source>
</evidence>
<dbReference type="Gene3D" id="3.30.1490.100">
    <property type="entry name" value="DNA polymerase, Y-family, little finger domain"/>
    <property type="match status" value="1"/>
</dbReference>
<evidence type="ECO:0000256" key="12">
    <source>
        <dbReference type="ARBA" id="ARBA00023125"/>
    </source>
</evidence>
<evidence type="ECO:0000259" key="16">
    <source>
        <dbReference type="PROSITE" id="PS50173"/>
    </source>
</evidence>
<keyword evidence="12 15" id="KW-0238">DNA-binding</keyword>
<dbReference type="InterPro" id="IPR043128">
    <property type="entry name" value="Rev_trsase/Diguanyl_cyclase"/>
</dbReference>
<dbReference type="GO" id="GO:0003887">
    <property type="term" value="F:DNA-directed DNA polymerase activity"/>
    <property type="evidence" value="ECO:0007669"/>
    <property type="project" value="UniProtKB-UniRule"/>
</dbReference>
<dbReference type="Gene3D" id="3.30.70.270">
    <property type="match status" value="1"/>
</dbReference>
<dbReference type="Gene3D" id="3.40.1170.60">
    <property type="match status" value="1"/>
</dbReference>
<evidence type="ECO:0000256" key="4">
    <source>
        <dbReference type="ARBA" id="ARBA00022490"/>
    </source>
</evidence>
<dbReference type="GO" id="GO:0042276">
    <property type="term" value="P:error-prone translesion synthesis"/>
    <property type="evidence" value="ECO:0007669"/>
    <property type="project" value="TreeGrafter"/>
</dbReference>
<comment type="subunit">
    <text evidence="15">Monomer.</text>
</comment>
<keyword evidence="11 15" id="KW-0239">DNA-directed DNA polymerase</keyword>
<feature type="site" description="Substrate discrimination" evidence="15">
    <location>
        <position position="13"/>
    </location>
</feature>
<feature type="active site" evidence="15">
    <location>
        <position position="105"/>
    </location>
</feature>
<dbReference type="CDD" id="cd03586">
    <property type="entry name" value="PolY_Pol_IV_kappa"/>
    <property type="match status" value="1"/>
</dbReference>